<dbReference type="GO" id="GO:0006412">
    <property type="term" value="P:translation"/>
    <property type="evidence" value="ECO:0007669"/>
    <property type="project" value="UniProtKB-UniRule"/>
</dbReference>
<evidence type="ECO:0000259" key="10">
    <source>
        <dbReference type="SMART" id="SM00746"/>
    </source>
</evidence>
<dbReference type="InterPro" id="IPR055345">
    <property type="entry name" value="Ribosomal_eL24-rel_arc"/>
</dbReference>
<feature type="zinc finger region" description="C4-type" evidence="9">
    <location>
        <begin position="6"/>
        <end position="36"/>
    </location>
</feature>
<dbReference type="GO" id="GO:0005840">
    <property type="term" value="C:ribosome"/>
    <property type="evidence" value="ECO:0007669"/>
    <property type="project" value="UniProtKB-KW"/>
</dbReference>
<feature type="binding site" evidence="9">
    <location>
        <position position="6"/>
    </location>
    <ligand>
        <name>Zn(2+)</name>
        <dbReference type="ChEBI" id="CHEBI:29105"/>
    </ligand>
</feature>
<evidence type="ECO:0000256" key="5">
    <source>
        <dbReference type="ARBA" id="ARBA00022833"/>
    </source>
</evidence>
<keyword evidence="5 9" id="KW-0862">Zinc</keyword>
<evidence type="ECO:0000256" key="8">
    <source>
        <dbReference type="ARBA" id="ARBA00023274"/>
    </source>
</evidence>
<dbReference type="InterPro" id="IPR056366">
    <property type="entry name" value="Ribosomal_eL24"/>
</dbReference>
<dbReference type="GO" id="GO:1990904">
    <property type="term" value="C:ribonucleoprotein complex"/>
    <property type="evidence" value="ECO:0007669"/>
    <property type="project" value="UniProtKB-KW"/>
</dbReference>
<comment type="similarity">
    <text evidence="1 9">Belongs to the eukaryotic ribosomal protein eL24 family.</text>
</comment>
<dbReference type="PANTHER" id="PTHR10792:SF1">
    <property type="entry name" value="RIBOSOMAL PROTEIN L24"/>
    <property type="match status" value="1"/>
</dbReference>
<dbReference type="EMBL" id="JAGGMV010000004">
    <property type="protein sequence ID" value="MBP2201936.1"/>
    <property type="molecule type" value="Genomic_DNA"/>
</dbReference>
<evidence type="ECO:0000256" key="6">
    <source>
        <dbReference type="ARBA" id="ARBA00022884"/>
    </source>
</evidence>
<evidence type="ECO:0000313" key="11">
    <source>
        <dbReference type="EMBL" id="MBP2201936.1"/>
    </source>
</evidence>
<keyword evidence="8 9" id="KW-0687">Ribonucleoprotein</keyword>
<dbReference type="Proteomes" id="UP000740329">
    <property type="component" value="Unassembled WGS sequence"/>
</dbReference>
<dbReference type="OrthoDB" id="55506at2157"/>
<evidence type="ECO:0000256" key="1">
    <source>
        <dbReference type="ARBA" id="ARBA00005647"/>
    </source>
</evidence>
<dbReference type="PANTHER" id="PTHR10792">
    <property type="entry name" value="60S RIBOSOMAL PROTEIN L24"/>
    <property type="match status" value="1"/>
</dbReference>
<dbReference type="PROSITE" id="PS01073">
    <property type="entry name" value="RIBOSOMAL_L24E"/>
    <property type="match status" value="1"/>
</dbReference>
<name>A0A8J7RN42_METVO</name>
<gene>
    <name evidence="9" type="primary">rpl24e</name>
    <name evidence="11" type="ORF">J3E07_001376</name>
</gene>
<keyword evidence="4 9" id="KW-0863">Zinc-finger</keyword>
<dbReference type="AlphaFoldDB" id="A0A8J7RN42"/>
<dbReference type="CDD" id="cd00472">
    <property type="entry name" value="Ribosomal_L24e_L24"/>
    <property type="match status" value="1"/>
</dbReference>
<keyword evidence="6 9" id="KW-0694">RNA-binding</keyword>
<dbReference type="InterPro" id="IPR000988">
    <property type="entry name" value="Ribosomal_eL24-rel_N"/>
</dbReference>
<dbReference type="InterPro" id="IPR038630">
    <property type="entry name" value="L24e/L24_sf"/>
</dbReference>
<comment type="subunit">
    <text evidence="9">Part of the 50S ribosomal subunit. Forms a cluster with proteins L3 and L14.</text>
</comment>
<dbReference type="HAMAP" id="MF_00773">
    <property type="entry name" value="Ribosomal_eL24"/>
    <property type="match status" value="1"/>
</dbReference>
<feature type="binding site" evidence="9">
    <location>
        <position position="36"/>
    </location>
    <ligand>
        <name>Zn(2+)</name>
        <dbReference type="ChEBI" id="CHEBI:29105"/>
    </ligand>
</feature>
<comment type="function">
    <text evidence="9">Binds to the 23S rRNA.</text>
</comment>
<keyword evidence="7 9" id="KW-0689">Ribosomal protein</keyword>
<dbReference type="SMART" id="SM00746">
    <property type="entry name" value="TRASH"/>
    <property type="match status" value="1"/>
</dbReference>
<dbReference type="Pfam" id="PF01246">
    <property type="entry name" value="Ribosomal_L24e"/>
    <property type="match status" value="1"/>
</dbReference>
<accession>A0A8J7RN42</accession>
<dbReference type="InterPro" id="IPR011017">
    <property type="entry name" value="TRASH_dom"/>
</dbReference>
<protein>
    <recommendedName>
        <fullName evidence="9">Large ribosomal subunit protein eL24</fullName>
    </recommendedName>
</protein>
<feature type="binding site" evidence="9">
    <location>
        <position position="9"/>
    </location>
    <ligand>
        <name>Zn(2+)</name>
        <dbReference type="ChEBI" id="CHEBI:29105"/>
    </ligand>
</feature>
<evidence type="ECO:0000256" key="3">
    <source>
        <dbReference type="ARBA" id="ARBA00022730"/>
    </source>
</evidence>
<dbReference type="InterPro" id="IPR023442">
    <property type="entry name" value="Ribosomal_eL24_CS"/>
</dbReference>
<keyword evidence="2 9" id="KW-0479">Metal-binding</keyword>
<evidence type="ECO:0000256" key="2">
    <source>
        <dbReference type="ARBA" id="ARBA00022723"/>
    </source>
</evidence>
<dbReference type="NCBIfam" id="NF034186">
    <property type="entry name" value="PRK14891.1-1"/>
    <property type="match status" value="1"/>
</dbReference>
<reference evidence="11" key="1">
    <citation type="submission" date="2021-03" db="EMBL/GenBank/DDBJ databases">
        <title>Genomic Encyclopedia of Type Strains, Phase IV (KMG-V): Genome sequencing to study the core and pangenomes of soil and plant-associated prokaryotes.</title>
        <authorList>
            <person name="Whitman W."/>
        </authorList>
    </citation>
    <scope>NUCLEOTIDE SEQUENCE</scope>
    <source>
        <strain evidence="11">C4</strain>
    </source>
</reference>
<organism evidence="11 12">
    <name type="scientific">Methanococcus voltae</name>
    <dbReference type="NCBI Taxonomy" id="2188"/>
    <lineage>
        <taxon>Archaea</taxon>
        <taxon>Methanobacteriati</taxon>
        <taxon>Methanobacteriota</taxon>
        <taxon>Methanomada group</taxon>
        <taxon>Methanococci</taxon>
        <taxon>Methanococcales</taxon>
        <taxon>Methanococcaceae</taxon>
        <taxon>Methanococcus</taxon>
    </lineage>
</organism>
<dbReference type="GO" id="GO:0019843">
    <property type="term" value="F:rRNA binding"/>
    <property type="evidence" value="ECO:0007669"/>
    <property type="project" value="UniProtKB-UniRule"/>
</dbReference>
<dbReference type="GO" id="GO:0003735">
    <property type="term" value="F:structural constituent of ribosome"/>
    <property type="evidence" value="ECO:0007669"/>
    <property type="project" value="InterPro"/>
</dbReference>
<feature type="binding site" evidence="9">
    <location>
        <position position="32"/>
    </location>
    <ligand>
        <name>Zn(2+)</name>
        <dbReference type="ChEBI" id="CHEBI:29105"/>
    </ligand>
</feature>
<sequence length="63" mass="7405">MEWKTCSFCEGEIEPGCGKKYVKKDGSVMHFCSSKCEKNFKLGRVGRRLRWTNIFRRITKGQQ</sequence>
<comment type="cofactor">
    <cofactor evidence="9">
        <name>Zn(2+)</name>
        <dbReference type="ChEBI" id="CHEBI:29105"/>
    </cofactor>
    <text evidence="9">Binds 1 zinc ion per subunit.</text>
</comment>
<dbReference type="Gene3D" id="2.30.170.20">
    <property type="entry name" value="Ribosomal protein L24e"/>
    <property type="match status" value="1"/>
</dbReference>
<feature type="domain" description="TRASH" evidence="10">
    <location>
        <begin position="6"/>
        <end position="44"/>
    </location>
</feature>
<evidence type="ECO:0000256" key="4">
    <source>
        <dbReference type="ARBA" id="ARBA00022771"/>
    </source>
</evidence>
<proteinExistence type="inferred from homology"/>
<keyword evidence="3 9" id="KW-0699">rRNA-binding</keyword>
<evidence type="ECO:0000256" key="7">
    <source>
        <dbReference type="ARBA" id="ARBA00022980"/>
    </source>
</evidence>
<dbReference type="RefSeq" id="WP_209591458.1">
    <property type="nucleotide sequence ID" value="NZ_JAGGMO010000004.1"/>
</dbReference>
<dbReference type="SUPFAM" id="SSF57716">
    <property type="entry name" value="Glucocorticoid receptor-like (DNA-binding domain)"/>
    <property type="match status" value="1"/>
</dbReference>
<evidence type="ECO:0000313" key="12">
    <source>
        <dbReference type="Proteomes" id="UP000740329"/>
    </source>
</evidence>
<comment type="caution">
    <text evidence="11">The sequence shown here is derived from an EMBL/GenBank/DDBJ whole genome shotgun (WGS) entry which is preliminary data.</text>
</comment>
<dbReference type="GO" id="GO:0008270">
    <property type="term" value="F:zinc ion binding"/>
    <property type="evidence" value="ECO:0007669"/>
    <property type="project" value="UniProtKB-UniRule"/>
</dbReference>
<evidence type="ECO:0000256" key="9">
    <source>
        <dbReference type="HAMAP-Rule" id="MF_00773"/>
    </source>
</evidence>